<proteinExistence type="predicted"/>
<protein>
    <submittedName>
        <fullName evidence="1">Uncharacterized protein</fullName>
    </submittedName>
</protein>
<dbReference type="EMBL" id="JAJKFT010000008">
    <property type="protein sequence ID" value="MCC9628943.1"/>
    <property type="molecule type" value="Genomic_DNA"/>
</dbReference>
<dbReference type="Proteomes" id="UP001139103">
    <property type="component" value="Unassembled WGS sequence"/>
</dbReference>
<name>A0A9X1MKQ0_9BACT</name>
<keyword evidence="2" id="KW-1185">Reference proteome</keyword>
<dbReference type="AlphaFoldDB" id="A0A9X1MKQ0"/>
<gene>
    <name evidence="1" type="ORF">LOC68_11085</name>
</gene>
<evidence type="ECO:0000313" key="1">
    <source>
        <dbReference type="EMBL" id="MCC9628943.1"/>
    </source>
</evidence>
<evidence type="ECO:0000313" key="2">
    <source>
        <dbReference type="Proteomes" id="UP001139103"/>
    </source>
</evidence>
<accession>A0A9X1MKQ0</accession>
<organism evidence="1 2">
    <name type="scientific">Blastopirellula sediminis</name>
    <dbReference type="NCBI Taxonomy" id="2894196"/>
    <lineage>
        <taxon>Bacteria</taxon>
        <taxon>Pseudomonadati</taxon>
        <taxon>Planctomycetota</taxon>
        <taxon>Planctomycetia</taxon>
        <taxon>Pirellulales</taxon>
        <taxon>Pirellulaceae</taxon>
        <taxon>Blastopirellula</taxon>
    </lineage>
</organism>
<sequence>MAETPDITDSWCQHIPLLHRIVSGATPASQFPEPARTTELFAACAVWETLHYALKYLLGWQRPGDGLAWWYGAGKPVEDSPLLGIVSEIWDRAGELDYYAAYVWRIESPDHAVYTSDLAKSMAAVSSNSDEQWWRDLLRRKDTTWLNPFDGGGNSLHLGHSDWFGSDEPETDRAELYHNPKTRRAVLVVNQIGAWRHDLKRAESQLPDLGDRSWHVRVVDPRYGCLGTFRRSRVTGLWFQGKHSIHLRGNPSKPDSP</sequence>
<comment type="caution">
    <text evidence="1">The sequence shown here is derived from an EMBL/GenBank/DDBJ whole genome shotgun (WGS) entry which is preliminary data.</text>
</comment>
<dbReference type="RefSeq" id="WP_230218502.1">
    <property type="nucleotide sequence ID" value="NZ_JAJKFT010000008.1"/>
</dbReference>
<reference evidence="1" key="1">
    <citation type="submission" date="2021-11" db="EMBL/GenBank/DDBJ databases">
        <title>Genome sequence.</title>
        <authorList>
            <person name="Sun Q."/>
        </authorList>
    </citation>
    <scope>NUCLEOTIDE SEQUENCE</scope>
    <source>
        <strain evidence="1">JC732</strain>
    </source>
</reference>